<dbReference type="Pfam" id="PF03135">
    <property type="entry name" value="CagE_TrbE_VirB"/>
    <property type="match status" value="1"/>
</dbReference>
<dbReference type="GO" id="GO:0005524">
    <property type="term" value="F:ATP binding"/>
    <property type="evidence" value="ECO:0007669"/>
    <property type="project" value="UniProtKB-KW"/>
</dbReference>
<evidence type="ECO:0000313" key="10">
    <source>
        <dbReference type="Proteomes" id="UP000442714"/>
    </source>
</evidence>
<keyword evidence="2" id="KW-0547">Nucleotide-binding</keyword>
<evidence type="ECO:0000313" key="9">
    <source>
        <dbReference type="EMBL" id="MXO90885.1"/>
    </source>
</evidence>
<keyword evidence="4" id="KW-0843">Virulence</keyword>
<dbReference type="InterPro" id="IPR004346">
    <property type="entry name" value="CagE_TrbE_VirB"/>
</dbReference>
<evidence type="ECO:0000256" key="5">
    <source>
        <dbReference type="ARBA" id="ARBA00023635"/>
    </source>
</evidence>
<dbReference type="Proteomes" id="UP000442714">
    <property type="component" value="Unassembled WGS sequence"/>
</dbReference>
<sequence>MQFLSSLIKPPVTRDPNVIARETPAGVHLPYARHIDDITIETRDGLLMQTIRLGGLLFETADSDELNYRAELRDAMLRTLGTSRFALYHHVVRRRADVALDGEYINDFSQRLDQRWKKRLGAKHLYVNELFVTIVRRPLQGQIGLADRLRGWFARSTQNNAALMAAEKHALDNAREALVASLGVYDPHVLSRYESDTGERSEPLEFLSYLFNAEMRPMALPHGELGHHIPARRISFGQDTVELAPNGPNDRKFIALVSIKDYPGQTMPGMFDELYRLPFELNVSQSFAFVERQQALGRMNLALRRMRSAEDEALSLREELTEAKDEVAAGRAGFGEHHTTIAIHAGDLKTLNLQVAEIIALLADLGINAVREDIALEPTFWAQFPANFRYLPRRGLVSTTNFAGLASLHNFPVGQVHGNHWGEAVTLFETTAAGPYFFNFHQKDLGNFTVIGPSGSGKTVVLNFLLAQAQKFKPRTIFFDKDRGAELFIRAIGGQYDRLDPSMASGLNPLQLSNTPINAAFLQDWLTLLVGEVSSEEREQLRDALAANFEQPKEMRRLRHFAELCRGHDRPQPGDLYSRLQPWFGNGEHAWLFDNEKDTTDLTSQTVGFDMTAILDHPVARTPAMLYFFHRVEQRLDGNPTILVVDEGWKALDDPVFVRKIKDWEKTIRKRNGIVGFATQSAQDALESQIASAIIEQAATQIFMINPKARAEDYIQGFGLSPHEFELVRSLPDNSHCFLIKHGKESVVARLNLSNEQELLTILSGRESTVRIFDELVGKTGADPQNWMHLLLERAA</sequence>
<dbReference type="Pfam" id="PF19044">
    <property type="entry name" value="P-loop_TraG"/>
    <property type="match status" value="1"/>
</dbReference>
<keyword evidence="10" id="KW-1185">Reference proteome</keyword>
<dbReference type="InterPro" id="IPR018145">
    <property type="entry name" value="CagE_TrbE_VirB_cntrl_dom"/>
</dbReference>
<reference evidence="9 10" key="1">
    <citation type="submission" date="2019-12" db="EMBL/GenBank/DDBJ databases">
        <title>Genomic-based taxomic classification of the family Erythrobacteraceae.</title>
        <authorList>
            <person name="Xu L."/>
        </authorList>
    </citation>
    <scope>NUCLEOTIDE SEQUENCE [LARGE SCALE GENOMIC DNA]</scope>
    <source>
        <strain evidence="9 10">KCTC 52763</strain>
    </source>
</reference>
<feature type="domain" description="TraG P-loop" evidence="8">
    <location>
        <begin position="578"/>
        <end position="734"/>
    </location>
</feature>
<name>A0A844ZSQ2_9SPHN</name>
<evidence type="ECO:0000256" key="2">
    <source>
        <dbReference type="ARBA" id="ARBA00022741"/>
    </source>
</evidence>
<evidence type="ECO:0000256" key="6">
    <source>
        <dbReference type="SAM" id="Coils"/>
    </source>
</evidence>
<dbReference type="InterPro" id="IPR043964">
    <property type="entry name" value="P-loop_TraG"/>
</dbReference>
<gene>
    <name evidence="9" type="ORF">GRI41_08635</name>
</gene>
<dbReference type="InterPro" id="IPR027417">
    <property type="entry name" value="P-loop_NTPase"/>
</dbReference>
<comment type="caution">
    <text evidence="9">The sequence shown here is derived from an EMBL/GenBank/DDBJ whole genome shotgun (WGS) entry which is preliminary data.</text>
</comment>
<feature type="domain" description="CagE TrbE VirB component of type IV transporter system central" evidence="7">
    <location>
        <begin position="189"/>
        <end position="393"/>
    </location>
</feature>
<keyword evidence="6" id="KW-0175">Coiled coil</keyword>
<dbReference type="NCBIfam" id="TIGR00929">
    <property type="entry name" value="VirB4_CagE"/>
    <property type="match status" value="1"/>
</dbReference>
<evidence type="ECO:0000256" key="3">
    <source>
        <dbReference type="ARBA" id="ARBA00022840"/>
    </source>
</evidence>
<protein>
    <recommendedName>
        <fullName evidence="5">Type IV secretion system protein virB4</fullName>
    </recommendedName>
</protein>
<proteinExistence type="inferred from homology"/>
<feature type="coiled-coil region" evidence="6">
    <location>
        <begin position="292"/>
        <end position="326"/>
    </location>
</feature>
<dbReference type="PANTHER" id="PTHR30121:SF12">
    <property type="entry name" value="TYPE IV SECRETION SYSTEM PROTEIN CAGE"/>
    <property type="match status" value="1"/>
</dbReference>
<dbReference type="RefSeq" id="WP_160604466.1">
    <property type="nucleotide sequence ID" value="NZ_WTYX01000001.1"/>
</dbReference>
<dbReference type="Gene3D" id="1.10.8.730">
    <property type="match status" value="1"/>
</dbReference>
<organism evidence="9 10">
    <name type="scientific">Pontixanthobacter aquaemixtae</name>
    <dbReference type="NCBI Taxonomy" id="1958940"/>
    <lineage>
        <taxon>Bacteria</taxon>
        <taxon>Pseudomonadati</taxon>
        <taxon>Pseudomonadota</taxon>
        <taxon>Alphaproteobacteria</taxon>
        <taxon>Sphingomonadales</taxon>
        <taxon>Erythrobacteraceae</taxon>
        <taxon>Pontixanthobacter</taxon>
    </lineage>
</organism>
<evidence type="ECO:0000256" key="4">
    <source>
        <dbReference type="ARBA" id="ARBA00023026"/>
    </source>
</evidence>
<dbReference type="EMBL" id="WTYX01000001">
    <property type="protein sequence ID" value="MXO90885.1"/>
    <property type="molecule type" value="Genomic_DNA"/>
</dbReference>
<keyword evidence="3" id="KW-0067">ATP-binding</keyword>
<comment type="similarity">
    <text evidence="1">Belongs to the TrbE/VirB4 family.</text>
</comment>
<evidence type="ECO:0000256" key="1">
    <source>
        <dbReference type="ARBA" id="ARBA00006512"/>
    </source>
</evidence>
<dbReference type="InterPro" id="IPR051162">
    <property type="entry name" value="T4SS_component"/>
</dbReference>
<dbReference type="SUPFAM" id="SSF52540">
    <property type="entry name" value="P-loop containing nucleoside triphosphate hydrolases"/>
    <property type="match status" value="1"/>
</dbReference>
<dbReference type="AlphaFoldDB" id="A0A844ZSQ2"/>
<evidence type="ECO:0000259" key="8">
    <source>
        <dbReference type="Pfam" id="PF19044"/>
    </source>
</evidence>
<dbReference type="PANTHER" id="PTHR30121">
    <property type="entry name" value="UNCHARACTERIZED PROTEIN YJGR-RELATED"/>
    <property type="match status" value="1"/>
</dbReference>
<dbReference type="Gene3D" id="3.40.50.300">
    <property type="entry name" value="P-loop containing nucleotide triphosphate hydrolases"/>
    <property type="match status" value="1"/>
</dbReference>
<evidence type="ECO:0000259" key="7">
    <source>
        <dbReference type="Pfam" id="PF03135"/>
    </source>
</evidence>
<accession>A0A844ZSQ2</accession>
<dbReference type="OrthoDB" id="9816422at2"/>